<sequence>MLRQPCVRPQQGPQVSTQRQLNTRRHNTLHPDPDMAFNPSCSRPPRQLMQHRLIMLHPGHILTRLRPQPLVHLYISIQLRRAVLRKAHDRLTAPAPNQLTVPDRPLYPSNPRHPRSSQHTARHASRHPRRAPLTQLRACCQKHTTAMLQLRHFPDASVEAWSWFAGPLRYV</sequence>
<reference evidence="2 3" key="1">
    <citation type="journal article" date="2019" name="Nat. Ecol. Evol.">
        <title>Megaphylogeny resolves global patterns of mushroom evolution.</title>
        <authorList>
            <person name="Varga T."/>
            <person name="Krizsan K."/>
            <person name="Foldi C."/>
            <person name="Dima B."/>
            <person name="Sanchez-Garcia M."/>
            <person name="Sanchez-Ramirez S."/>
            <person name="Szollosi G.J."/>
            <person name="Szarkandi J.G."/>
            <person name="Papp V."/>
            <person name="Albert L."/>
            <person name="Andreopoulos W."/>
            <person name="Angelini C."/>
            <person name="Antonin V."/>
            <person name="Barry K.W."/>
            <person name="Bougher N.L."/>
            <person name="Buchanan P."/>
            <person name="Buyck B."/>
            <person name="Bense V."/>
            <person name="Catcheside P."/>
            <person name="Chovatia M."/>
            <person name="Cooper J."/>
            <person name="Damon W."/>
            <person name="Desjardin D."/>
            <person name="Finy P."/>
            <person name="Geml J."/>
            <person name="Haridas S."/>
            <person name="Hughes K."/>
            <person name="Justo A."/>
            <person name="Karasinski D."/>
            <person name="Kautmanova I."/>
            <person name="Kiss B."/>
            <person name="Kocsube S."/>
            <person name="Kotiranta H."/>
            <person name="LaButti K.M."/>
            <person name="Lechner B.E."/>
            <person name="Liimatainen K."/>
            <person name="Lipzen A."/>
            <person name="Lukacs Z."/>
            <person name="Mihaltcheva S."/>
            <person name="Morgado L.N."/>
            <person name="Niskanen T."/>
            <person name="Noordeloos M.E."/>
            <person name="Ohm R.A."/>
            <person name="Ortiz-Santana B."/>
            <person name="Ovrebo C."/>
            <person name="Racz N."/>
            <person name="Riley R."/>
            <person name="Savchenko A."/>
            <person name="Shiryaev A."/>
            <person name="Soop K."/>
            <person name="Spirin V."/>
            <person name="Szebenyi C."/>
            <person name="Tomsovsky M."/>
            <person name="Tulloss R.E."/>
            <person name="Uehling J."/>
            <person name="Grigoriev I.V."/>
            <person name="Vagvolgyi C."/>
            <person name="Papp T."/>
            <person name="Martin F.M."/>
            <person name="Miettinen O."/>
            <person name="Hibbett D.S."/>
            <person name="Nagy L.G."/>
        </authorList>
    </citation>
    <scope>NUCLEOTIDE SEQUENCE [LARGE SCALE GENOMIC DNA]</scope>
    <source>
        <strain evidence="2 3">CBS 309.79</strain>
    </source>
</reference>
<feature type="compositionally biased region" description="Polar residues" evidence="1">
    <location>
        <begin position="11"/>
        <end position="21"/>
    </location>
</feature>
<evidence type="ECO:0000313" key="3">
    <source>
        <dbReference type="Proteomes" id="UP000305067"/>
    </source>
</evidence>
<evidence type="ECO:0000256" key="1">
    <source>
        <dbReference type="SAM" id="MobiDB-lite"/>
    </source>
</evidence>
<dbReference type="Proteomes" id="UP000305067">
    <property type="component" value="Unassembled WGS sequence"/>
</dbReference>
<feature type="region of interest" description="Disordered" evidence="1">
    <location>
        <begin position="94"/>
        <end position="132"/>
    </location>
</feature>
<feature type="compositionally biased region" description="Basic residues" evidence="1">
    <location>
        <begin position="112"/>
        <end position="130"/>
    </location>
</feature>
<organism evidence="2 3">
    <name type="scientific">Pterulicium gracile</name>
    <dbReference type="NCBI Taxonomy" id="1884261"/>
    <lineage>
        <taxon>Eukaryota</taxon>
        <taxon>Fungi</taxon>
        <taxon>Dikarya</taxon>
        <taxon>Basidiomycota</taxon>
        <taxon>Agaricomycotina</taxon>
        <taxon>Agaricomycetes</taxon>
        <taxon>Agaricomycetidae</taxon>
        <taxon>Agaricales</taxon>
        <taxon>Pleurotineae</taxon>
        <taxon>Pterulaceae</taxon>
        <taxon>Pterulicium</taxon>
    </lineage>
</organism>
<gene>
    <name evidence="2" type="ORF">BDV98DRAFT_422003</name>
</gene>
<keyword evidence="3" id="KW-1185">Reference proteome</keyword>
<feature type="region of interest" description="Disordered" evidence="1">
    <location>
        <begin position="1"/>
        <end position="39"/>
    </location>
</feature>
<dbReference type="AlphaFoldDB" id="A0A5C3Q4C9"/>
<protein>
    <submittedName>
        <fullName evidence="2">Uncharacterized protein</fullName>
    </submittedName>
</protein>
<accession>A0A5C3Q4C9</accession>
<evidence type="ECO:0000313" key="2">
    <source>
        <dbReference type="EMBL" id="TFK95250.1"/>
    </source>
</evidence>
<name>A0A5C3Q4C9_9AGAR</name>
<dbReference type="EMBL" id="ML178899">
    <property type="protein sequence ID" value="TFK95250.1"/>
    <property type="molecule type" value="Genomic_DNA"/>
</dbReference>
<proteinExistence type="predicted"/>